<evidence type="ECO:0000256" key="2">
    <source>
        <dbReference type="ARBA" id="ARBA00022801"/>
    </source>
</evidence>
<dbReference type="CDD" id="cd00190">
    <property type="entry name" value="Tryp_SPc"/>
    <property type="match status" value="1"/>
</dbReference>
<proteinExistence type="predicted"/>
<dbReference type="Gene3D" id="2.40.10.10">
    <property type="entry name" value="Trypsin-like serine proteases"/>
    <property type="match status" value="2"/>
</dbReference>
<organism evidence="7 8">
    <name type="scientific">Pterocles gutturalis</name>
    <name type="common">yellow-throated sandgrouse</name>
    <dbReference type="NCBI Taxonomy" id="240206"/>
    <lineage>
        <taxon>Eukaryota</taxon>
        <taxon>Metazoa</taxon>
        <taxon>Chordata</taxon>
        <taxon>Craniata</taxon>
        <taxon>Vertebrata</taxon>
        <taxon>Euteleostomi</taxon>
        <taxon>Archelosauria</taxon>
        <taxon>Archosauria</taxon>
        <taxon>Dinosauria</taxon>
        <taxon>Saurischia</taxon>
        <taxon>Theropoda</taxon>
        <taxon>Coelurosauria</taxon>
        <taxon>Aves</taxon>
        <taxon>Neognathae</taxon>
        <taxon>Neoaves</taxon>
        <taxon>Columbimorphae</taxon>
        <taxon>Pterocliformes</taxon>
        <taxon>Pteroclidae</taxon>
        <taxon>Pterocles</taxon>
    </lineage>
</organism>
<evidence type="ECO:0000259" key="6">
    <source>
        <dbReference type="PROSITE" id="PS50240"/>
    </source>
</evidence>
<evidence type="ECO:0000256" key="5">
    <source>
        <dbReference type="RuleBase" id="RU363034"/>
    </source>
</evidence>
<keyword evidence="7" id="KW-0812">Transmembrane</keyword>
<keyword evidence="3 5" id="KW-0720">Serine protease</keyword>
<feature type="domain" description="Peptidase S1" evidence="6">
    <location>
        <begin position="1"/>
        <end position="238"/>
    </location>
</feature>
<dbReference type="SMART" id="SM00020">
    <property type="entry name" value="Tryp_SPc"/>
    <property type="match status" value="1"/>
</dbReference>
<dbReference type="PROSITE" id="PS00134">
    <property type="entry name" value="TRYPSIN_HIS"/>
    <property type="match status" value="1"/>
</dbReference>
<dbReference type="InterPro" id="IPR001254">
    <property type="entry name" value="Trypsin_dom"/>
</dbReference>
<name>A0A093CB42_9AVES</name>
<keyword evidence="2 5" id="KW-0378">Hydrolase</keyword>
<evidence type="ECO:0000256" key="4">
    <source>
        <dbReference type="ARBA" id="ARBA00023157"/>
    </source>
</evidence>
<keyword evidence="1 5" id="KW-0645">Protease</keyword>
<keyword evidence="4" id="KW-1015">Disulfide bond</keyword>
<feature type="non-terminal residue" evidence="7">
    <location>
        <position position="1"/>
    </location>
</feature>
<dbReference type="GO" id="GO:0006508">
    <property type="term" value="P:proteolysis"/>
    <property type="evidence" value="ECO:0007669"/>
    <property type="project" value="UniProtKB-KW"/>
</dbReference>
<gene>
    <name evidence="7" type="ORF">N339_09565</name>
</gene>
<dbReference type="PANTHER" id="PTHR24252">
    <property type="entry name" value="ACROSIN-RELATED"/>
    <property type="match status" value="1"/>
</dbReference>
<dbReference type="PRINTS" id="PR00722">
    <property type="entry name" value="CHYMOTRYPSIN"/>
</dbReference>
<dbReference type="InterPro" id="IPR043504">
    <property type="entry name" value="Peptidase_S1_PA_chymotrypsin"/>
</dbReference>
<feature type="non-terminal residue" evidence="7">
    <location>
        <position position="238"/>
    </location>
</feature>
<dbReference type="AlphaFoldDB" id="A0A093CB42"/>
<dbReference type="PROSITE" id="PS50240">
    <property type="entry name" value="TRYPSIN_DOM"/>
    <property type="match status" value="1"/>
</dbReference>
<dbReference type="PROSITE" id="PS00135">
    <property type="entry name" value="TRYPSIN_SER"/>
    <property type="match status" value="1"/>
</dbReference>
<keyword evidence="8" id="KW-1185">Reference proteome</keyword>
<evidence type="ECO:0000256" key="1">
    <source>
        <dbReference type="ARBA" id="ARBA00022670"/>
    </source>
</evidence>
<dbReference type="Pfam" id="PF00089">
    <property type="entry name" value="Trypsin"/>
    <property type="match status" value="1"/>
</dbReference>
<dbReference type="InterPro" id="IPR018114">
    <property type="entry name" value="TRYPSIN_HIS"/>
</dbReference>
<protein>
    <submittedName>
        <fullName evidence="7">Transmembrane protease serine 12</fullName>
    </submittedName>
</protein>
<evidence type="ECO:0000313" key="8">
    <source>
        <dbReference type="Proteomes" id="UP000053149"/>
    </source>
</evidence>
<evidence type="ECO:0000313" key="7">
    <source>
        <dbReference type="EMBL" id="KFV09542.1"/>
    </source>
</evidence>
<dbReference type="InterPro" id="IPR009003">
    <property type="entry name" value="Peptidase_S1_PA"/>
</dbReference>
<dbReference type="SUPFAM" id="SSF50494">
    <property type="entry name" value="Trypsin-like serine proteases"/>
    <property type="match status" value="1"/>
</dbReference>
<dbReference type="EMBL" id="KL237043">
    <property type="protein sequence ID" value="KFV09542.1"/>
    <property type="molecule type" value="Genomic_DNA"/>
</dbReference>
<dbReference type="InterPro" id="IPR001314">
    <property type="entry name" value="Peptidase_S1A"/>
</dbReference>
<dbReference type="InterPro" id="IPR033116">
    <property type="entry name" value="TRYPSIN_SER"/>
</dbReference>
<keyword evidence="7" id="KW-0472">Membrane</keyword>
<evidence type="ECO:0000256" key="3">
    <source>
        <dbReference type="ARBA" id="ARBA00022825"/>
    </source>
</evidence>
<accession>A0A093CB42</accession>
<sequence>IVGGQDAPSGAWPWSVSLQLRQPGARYVHVCGGVLVNANAVLTAAHCLTGRTNRYSWRAVLGVHNLWKPQKHAAQRKIRSIAVHPEFKADTFENDIALFELDSAVRYNDYIQPICLPPAHLLPFMYNETECFISGWGRTKEKGKASAVLKEARVEIIPSSICNSSYAYGGLINDNMICAGSLSGGTDTCQGDSGGPLACYLPYTNTYYLVGIASFGIGCGRPRFPGIYVRLSEYRTWI</sequence>
<dbReference type="Proteomes" id="UP000053149">
    <property type="component" value="Unassembled WGS sequence"/>
</dbReference>
<dbReference type="GO" id="GO:0004252">
    <property type="term" value="F:serine-type endopeptidase activity"/>
    <property type="evidence" value="ECO:0007669"/>
    <property type="project" value="InterPro"/>
</dbReference>
<dbReference type="FunFam" id="2.40.10.10:FF:000003">
    <property type="entry name" value="Transmembrane serine protease 3"/>
    <property type="match status" value="1"/>
</dbReference>
<reference evidence="7 8" key="1">
    <citation type="submission" date="2014-04" db="EMBL/GenBank/DDBJ databases">
        <title>Genome evolution of avian class.</title>
        <authorList>
            <person name="Zhang G."/>
            <person name="Li C."/>
        </authorList>
    </citation>
    <scope>NUCLEOTIDE SEQUENCE [LARGE SCALE GENOMIC DNA]</scope>
    <source>
        <strain evidence="7">BGI_N339</strain>
    </source>
</reference>
<dbReference type="PANTHER" id="PTHR24252:SF21">
    <property type="entry name" value="TRANSMEMBRANE SERINE PROTEASE 12"/>
    <property type="match status" value="1"/>
</dbReference>